<evidence type="ECO:0000313" key="6">
    <source>
        <dbReference type="EMBL" id="KAK2144692.1"/>
    </source>
</evidence>
<dbReference type="AlphaFoldDB" id="A0AAD9J233"/>
<keyword evidence="1 3" id="KW-0479">Metal-binding</keyword>
<dbReference type="InterPro" id="IPR056445">
    <property type="entry name" value="TPR_HPS5"/>
</dbReference>
<keyword evidence="2" id="KW-0862">Zinc</keyword>
<organism evidence="6 7">
    <name type="scientific">Paralvinella palmiformis</name>
    <dbReference type="NCBI Taxonomy" id="53620"/>
    <lineage>
        <taxon>Eukaryota</taxon>
        <taxon>Metazoa</taxon>
        <taxon>Spiralia</taxon>
        <taxon>Lophotrochozoa</taxon>
        <taxon>Annelida</taxon>
        <taxon>Polychaeta</taxon>
        <taxon>Sedentaria</taxon>
        <taxon>Canalipalpata</taxon>
        <taxon>Terebellida</taxon>
        <taxon>Terebelliformia</taxon>
        <taxon>Alvinellidae</taxon>
        <taxon>Paralvinella</taxon>
    </lineage>
</organism>
<gene>
    <name evidence="6" type="ORF">LSH36_737g05001</name>
</gene>
<keyword evidence="7" id="KW-1185">Reference proteome</keyword>
<dbReference type="Proteomes" id="UP001208570">
    <property type="component" value="Unassembled WGS sequence"/>
</dbReference>
<proteinExistence type="predicted"/>
<evidence type="ECO:0000313" key="7">
    <source>
        <dbReference type="Proteomes" id="UP001208570"/>
    </source>
</evidence>
<reference evidence="6" key="1">
    <citation type="journal article" date="2023" name="Mol. Biol. Evol.">
        <title>Third-Generation Sequencing Reveals the Adaptive Role of the Epigenome in Three Deep-Sea Polychaetes.</title>
        <authorList>
            <person name="Perez M."/>
            <person name="Aroh O."/>
            <person name="Sun Y."/>
            <person name="Lan Y."/>
            <person name="Juniper S.K."/>
            <person name="Young C.R."/>
            <person name="Angers B."/>
            <person name="Qian P.Y."/>
        </authorList>
    </citation>
    <scope>NUCLEOTIDE SEQUENCE</scope>
    <source>
        <strain evidence="6">P08H-3</strain>
    </source>
</reference>
<sequence>MASLLRVARSEDAMKIKSVEVLKNISAKTETELNNLSCIYKQEDKKKRLMSWIIVFERFILDHKSSVMYNHSDHMLENDIPMSSNSSASCHQLKGNTIQKPFGGKEAGASLNKSRQLETSSEPVPHQFIVENDKDETTLVDGFRKSRDDYSPVTGSVIQPKCQLPSELQPIVSRLLILCLQNDVFGNVVRCVSLRRDNMVPSSVDEAHVQNGAMKLAFLRNYIRHMDTNCVLEAIWEMERVDDGHMLWLIVMDYLTEVCYRDGFIRILLEKHTVEQILRQLESGIVKEPSHVLTCLFIVFQKEPHLIVAFCASLSSQVDPFHVLYMCYELSQVSNTTESVEDSCQVNDSEDLSKRCETVDGSKLCGGVLDNVMANHSEQMLTDVSLTVWLYYVHQYAEVRRYILSRSQILHELCSDFQLYWITVQAVLHSGPERSEVKCHCGYPRPFSHKVDWPHSEVLCVLLTWPDLSNDQSDSLLQLLYERGHWIGYLHQAADRHISACETNDILLETIIQLNDIELLSTDNLCGYRPASQNEWKTCLNIKTKQMSACDDQLSDKQYFARCIRCGCEVQSVDVAGSGNSSQSSHQGLDPHELTHEDDTSQSSIANESCDLQKVPADSPAVGIKQITWERLVIEMLRDISADDALKLLSDVTFPKNTPYFDLLKLVFQSKLAENEQWKWNTPVGSPELDPCQFVPRDLLIAATKEVNDLKHHGQLSEQTKIQFTRLRYLDALPMTQDRHWGVSFKINTDCMICGLRLSEGLSLTKFGIDVLACGHALHSYCYQQSTGCPLCSHKTVEKMMR</sequence>
<evidence type="ECO:0000256" key="2">
    <source>
        <dbReference type="ARBA" id="ARBA00022833"/>
    </source>
</evidence>
<evidence type="ECO:0000256" key="1">
    <source>
        <dbReference type="ARBA" id="ARBA00022771"/>
    </source>
</evidence>
<evidence type="ECO:0000256" key="4">
    <source>
        <dbReference type="SAM" id="MobiDB-lite"/>
    </source>
</evidence>
<comment type="caution">
    <text evidence="6">The sequence shown here is derived from an EMBL/GenBank/DDBJ whole genome shotgun (WGS) entry which is preliminary data.</text>
</comment>
<dbReference type="PROSITE" id="PS50089">
    <property type="entry name" value="ZF_RING_2"/>
    <property type="match status" value="1"/>
</dbReference>
<feature type="domain" description="RING-type" evidence="5">
    <location>
        <begin position="751"/>
        <end position="793"/>
    </location>
</feature>
<dbReference type="Pfam" id="PF23758">
    <property type="entry name" value="TPR_HPS5"/>
    <property type="match status" value="1"/>
</dbReference>
<feature type="compositionally biased region" description="Polar residues" evidence="4">
    <location>
        <begin position="111"/>
        <end position="122"/>
    </location>
</feature>
<accession>A0AAD9J233</accession>
<dbReference type="SMART" id="SM00184">
    <property type="entry name" value="RING"/>
    <property type="match status" value="1"/>
</dbReference>
<keyword evidence="1 3" id="KW-0863">Zinc-finger</keyword>
<feature type="region of interest" description="Disordered" evidence="4">
    <location>
        <begin position="104"/>
        <end position="131"/>
    </location>
</feature>
<name>A0AAD9J233_9ANNE</name>
<dbReference type="GO" id="GO:0008270">
    <property type="term" value="F:zinc ion binding"/>
    <property type="evidence" value="ECO:0007669"/>
    <property type="project" value="UniProtKB-KW"/>
</dbReference>
<protein>
    <recommendedName>
        <fullName evidence="5">RING-type domain-containing protein</fullName>
    </recommendedName>
</protein>
<feature type="compositionally biased region" description="Low complexity" evidence="4">
    <location>
        <begin position="579"/>
        <end position="588"/>
    </location>
</feature>
<dbReference type="InterPro" id="IPR001841">
    <property type="entry name" value="Znf_RING"/>
</dbReference>
<feature type="compositionally biased region" description="Basic and acidic residues" evidence="4">
    <location>
        <begin position="589"/>
        <end position="599"/>
    </location>
</feature>
<evidence type="ECO:0000259" key="5">
    <source>
        <dbReference type="PROSITE" id="PS50089"/>
    </source>
</evidence>
<dbReference type="EMBL" id="JAODUP010000737">
    <property type="protein sequence ID" value="KAK2144692.1"/>
    <property type="molecule type" value="Genomic_DNA"/>
</dbReference>
<dbReference type="SUPFAM" id="SSF57850">
    <property type="entry name" value="RING/U-box"/>
    <property type="match status" value="1"/>
</dbReference>
<feature type="region of interest" description="Disordered" evidence="4">
    <location>
        <begin position="579"/>
        <end position="603"/>
    </location>
</feature>
<evidence type="ECO:0000256" key="3">
    <source>
        <dbReference type="PROSITE-ProRule" id="PRU00175"/>
    </source>
</evidence>